<proteinExistence type="predicted"/>
<reference evidence="2" key="1">
    <citation type="journal article" date="2019" name="Int. J. Syst. Evol. Microbiol.">
        <title>The Global Catalogue of Microorganisms (GCM) 10K type strain sequencing project: providing services to taxonomists for standard genome sequencing and annotation.</title>
        <authorList>
            <consortium name="The Broad Institute Genomics Platform"/>
            <consortium name="The Broad Institute Genome Sequencing Center for Infectious Disease"/>
            <person name="Wu L."/>
            <person name="Ma J."/>
        </authorList>
    </citation>
    <scope>NUCLEOTIDE SEQUENCE [LARGE SCALE GENOMIC DNA]</scope>
    <source>
        <strain evidence="2">CGMCC 1.13718</strain>
    </source>
</reference>
<dbReference type="Proteomes" id="UP001596425">
    <property type="component" value="Unassembled WGS sequence"/>
</dbReference>
<name>A0ABW1YP63_9GAMM</name>
<dbReference type="RefSeq" id="WP_264299864.1">
    <property type="nucleotide sequence ID" value="NZ_JACZFR010000013.1"/>
</dbReference>
<accession>A0ABW1YP63</accession>
<sequence length="41" mass="4551">MTQMKEYRAPYPEVSSTMYEALTNLIAALPEAQLSTGESLD</sequence>
<evidence type="ECO:0000313" key="2">
    <source>
        <dbReference type="Proteomes" id="UP001596425"/>
    </source>
</evidence>
<comment type="caution">
    <text evidence="1">The sequence shown here is derived from an EMBL/GenBank/DDBJ whole genome shotgun (WGS) entry which is preliminary data.</text>
</comment>
<dbReference type="EMBL" id="JBHSVR010000001">
    <property type="protein sequence ID" value="MFC6633870.1"/>
    <property type="molecule type" value="Genomic_DNA"/>
</dbReference>
<protein>
    <submittedName>
        <fullName evidence="1">Uncharacterized protein</fullName>
    </submittedName>
</protein>
<organism evidence="1 2">
    <name type="scientific">Microbulbifer taiwanensis</name>
    <dbReference type="NCBI Taxonomy" id="986746"/>
    <lineage>
        <taxon>Bacteria</taxon>
        <taxon>Pseudomonadati</taxon>
        <taxon>Pseudomonadota</taxon>
        <taxon>Gammaproteobacteria</taxon>
        <taxon>Cellvibrionales</taxon>
        <taxon>Microbulbiferaceae</taxon>
        <taxon>Microbulbifer</taxon>
    </lineage>
</organism>
<keyword evidence="2" id="KW-1185">Reference proteome</keyword>
<gene>
    <name evidence="1" type="ORF">ACFQBM_11275</name>
</gene>
<evidence type="ECO:0000313" key="1">
    <source>
        <dbReference type="EMBL" id="MFC6633870.1"/>
    </source>
</evidence>